<evidence type="ECO:0000313" key="2">
    <source>
        <dbReference type="EMBL" id="SAL80142.1"/>
    </source>
</evidence>
<reference evidence="2" key="1">
    <citation type="submission" date="2016-01" db="EMBL/GenBank/DDBJ databases">
        <authorList>
            <person name="Peeters Charlotte."/>
        </authorList>
    </citation>
    <scope>NUCLEOTIDE SEQUENCE</scope>
    <source>
        <strain evidence="2">LMG 22936</strain>
    </source>
</reference>
<protein>
    <submittedName>
        <fullName evidence="2">Uncharacterized protein</fullName>
    </submittedName>
</protein>
<proteinExistence type="predicted"/>
<feature type="region of interest" description="Disordered" evidence="1">
    <location>
        <begin position="35"/>
        <end position="72"/>
    </location>
</feature>
<dbReference type="Proteomes" id="UP000054717">
    <property type="component" value="Unassembled WGS sequence"/>
</dbReference>
<gene>
    <name evidence="2" type="ORF">AWB66_06187</name>
</gene>
<comment type="caution">
    <text evidence="2">The sequence shown here is derived from an EMBL/GenBank/DDBJ whole genome shotgun (WGS) entry which is preliminary data.</text>
</comment>
<dbReference type="RefSeq" id="WP_087633856.1">
    <property type="nucleotide sequence ID" value="NZ_FCNZ02000063.1"/>
</dbReference>
<sequence length="87" mass="8946">MTNRSKVETLALSAGEYSAARAAFLAGAEALRKAPQVASDAPADASITTSSTSRTPPPHHANSRGNVAGLSGADYQARRAEYLASTK</sequence>
<feature type="compositionally biased region" description="Low complexity" evidence="1">
    <location>
        <begin position="38"/>
        <end position="54"/>
    </location>
</feature>
<evidence type="ECO:0000256" key="1">
    <source>
        <dbReference type="SAM" id="MobiDB-lite"/>
    </source>
</evidence>
<keyword evidence="3" id="KW-1185">Reference proteome</keyword>
<accession>A0A158KG86</accession>
<organism evidence="2 3">
    <name type="scientific">Caballeronia telluris</name>
    <dbReference type="NCBI Taxonomy" id="326475"/>
    <lineage>
        <taxon>Bacteria</taxon>
        <taxon>Pseudomonadati</taxon>
        <taxon>Pseudomonadota</taxon>
        <taxon>Betaproteobacteria</taxon>
        <taxon>Burkholderiales</taxon>
        <taxon>Burkholderiaceae</taxon>
        <taxon>Caballeronia</taxon>
    </lineage>
</organism>
<dbReference type="STRING" id="326475.AWB66_06187"/>
<evidence type="ECO:0000313" key="3">
    <source>
        <dbReference type="Proteomes" id="UP000054717"/>
    </source>
</evidence>
<dbReference type="AlphaFoldDB" id="A0A158KG86"/>
<name>A0A158KG86_9BURK</name>
<dbReference type="EMBL" id="FCNZ02000063">
    <property type="protein sequence ID" value="SAL80142.1"/>
    <property type="molecule type" value="Genomic_DNA"/>
</dbReference>